<evidence type="ECO:0000313" key="17">
    <source>
        <dbReference type="EMBL" id="TAI49734.1"/>
    </source>
</evidence>
<evidence type="ECO:0000256" key="1">
    <source>
        <dbReference type="ARBA" id="ARBA00001947"/>
    </source>
</evidence>
<dbReference type="Gene3D" id="3.40.140.10">
    <property type="entry name" value="Cytidine Deaminase, domain 2"/>
    <property type="match status" value="1"/>
</dbReference>
<feature type="active site" description="Proton donor" evidence="12">
    <location>
        <position position="75"/>
    </location>
</feature>
<gene>
    <name evidence="17" type="primary">cdd</name>
    <name evidence="17" type="ORF">EW142_08035</name>
</gene>
<dbReference type="PROSITE" id="PS51747">
    <property type="entry name" value="CYT_DCMP_DEAMINASES_2"/>
    <property type="match status" value="1"/>
</dbReference>
<evidence type="ECO:0000256" key="11">
    <source>
        <dbReference type="ARBA" id="ARBA00049558"/>
    </source>
</evidence>
<dbReference type="Pfam" id="PF00383">
    <property type="entry name" value="dCMP_cyt_deam_1"/>
    <property type="match status" value="1"/>
</dbReference>
<evidence type="ECO:0000256" key="15">
    <source>
        <dbReference type="RuleBase" id="RU364006"/>
    </source>
</evidence>
<feature type="binding site" evidence="14">
    <location>
        <position position="112"/>
    </location>
    <ligand>
        <name>Zn(2+)</name>
        <dbReference type="ChEBI" id="CHEBI:29105"/>
        <note>catalytic</note>
    </ligand>
</feature>
<dbReference type="GO" id="GO:0004126">
    <property type="term" value="F:cytidine deaminase activity"/>
    <property type="evidence" value="ECO:0007669"/>
    <property type="project" value="UniProtKB-UniRule"/>
</dbReference>
<feature type="domain" description="CMP/dCMP-type deaminase" evidence="16">
    <location>
        <begin position="21"/>
        <end position="158"/>
    </location>
</feature>
<comment type="catalytic activity">
    <reaction evidence="11 15">
        <text>cytidine + H2O + H(+) = uridine + NH4(+)</text>
        <dbReference type="Rhea" id="RHEA:16069"/>
        <dbReference type="ChEBI" id="CHEBI:15377"/>
        <dbReference type="ChEBI" id="CHEBI:15378"/>
        <dbReference type="ChEBI" id="CHEBI:16704"/>
        <dbReference type="ChEBI" id="CHEBI:17562"/>
        <dbReference type="ChEBI" id="CHEBI:28938"/>
        <dbReference type="EC" id="3.5.4.5"/>
    </reaction>
</comment>
<evidence type="ECO:0000256" key="7">
    <source>
        <dbReference type="ARBA" id="ARBA00022801"/>
    </source>
</evidence>
<dbReference type="GO" id="GO:0005829">
    <property type="term" value="C:cytosol"/>
    <property type="evidence" value="ECO:0007669"/>
    <property type="project" value="TreeGrafter"/>
</dbReference>
<evidence type="ECO:0000256" key="10">
    <source>
        <dbReference type="ARBA" id="ARBA00049252"/>
    </source>
</evidence>
<evidence type="ECO:0000256" key="3">
    <source>
        <dbReference type="ARBA" id="ARBA00006576"/>
    </source>
</evidence>
<evidence type="ECO:0000256" key="6">
    <source>
        <dbReference type="ARBA" id="ARBA00022723"/>
    </source>
</evidence>
<dbReference type="InterPro" id="IPR016192">
    <property type="entry name" value="APOBEC/CMP_deaminase_Zn-bd"/>
</dbReference>
<dbReference type="AlphaFoldDB" id="A0A4Q8QIA5"/>
<feature type="binding site" evidence="13">
    <location>
        <begin position="62"/>
        <end position="68"/>
    </location>
    <ligand>
        <name>substrate</name>
    </ligand>
</feature>
<dbReference type="SUPFAM" id="SSF53927">
    <property type="entry name" value="Cytidine deaminase-like"/>
    <property type="match status" value="1"/>
</dbReference>
<name>A0A4Q8QIA5_9FLAO</name>
<dbReference type="GO" id="GO:0042802">
    <property type="term" value="F:identical protein binding"/>
    <property type="evidence" value="ECO:0007669"/>
    <property type="project" value="UniProtKB-ARBA"/>
</dbReference>
<dbReference type="CDD" id="cd01283">
    <property type="entry name" value="cytidine_deaminase"/>
    <property type="match status" value="1"/>
</dbReference>
<dbReference type="NCBIfam" id="TIGR01354">
    <property type="entry name" value="cyt_deam_tetra"/>
    <property type="match status" value="1"/>
</dbReference>
<dbReference type="InterPro" id="IPR002125">
    <property type="entry name" value="CMP_dCMP_dom"/>
</dbReference>
<comment type="similarity">
    <text evidence="3 15">Belongs to the cytidine and deoxycytidylate deaminase family.</text>
</comment>
<dbReference type="PANTHER" id="PTHR11644">
    <property type="entry name" value="CYTIDINE DEAMINASE"/>
    <property type="match status" value="1"/>
</dbReference>
<comment type="caution">
    <text evidence="17">The sequence shown here is derived from an EMBL/GenBank/DDBJ whole genome shotgun (WGS) entry which is preliminary data.</text>
</comment>
<dbReference type="EMBL" id="SGIU01000001">
    <property type="protein sequence ID" value="TAI49734.1"/>
    <property type="molecule type" value="Genomic_DNA"/>
</dbReference>
<sequence length="163" mass="17566">MRKKQVGFELVIYDHVDELSSSDKQLLETAISARKDAYAPYSNFQVGAALLLENGEVVIGNNQENASYPSGLCAERVAVFQAGARFPGVRIISIAISAASKNHVVDVPAAPCGNCRQSIMEYEQRQESPIAILLQAEKGPIFKCSSMADILPLAFGNSFLGDS</sequence>
<evidence type="ECO:0000256" key="14">
    <source>
        <dbReference type="PIRSR" id="PIRSR606262-3"/>
    </source>
</evidence>
<evidence type="ECO:0000256" key="9">
    <source>
        <dbReference type="ARBA" id="ARBA00032005"/>
    </source>
</evidence>
<accession>A0A4Q8QIA5</accession>
<dbReference type="PROSITE" id="PS00903">
    <property type="entry name" value="CYT_DCMP_DEAMINASES_1"/>
    <property type="match status" value="1"/>
</dbReference>
<dbReference type="NCBIfam" id="NF004064">
    <property type="entry name" value="PRK05578.1"/>
    <property type="match status" value="1"/>
</dbReference>
<dbReference type="PANTHER" id="PTHR11644:SF2">
    <property type="entry name" value="CYTIDINE DEAMINASE"/>
    <property type="match status" value="1"/>
</dbReference>
<comment type="catalytic activity">
    <reaction evidence="10 15">
        <text>2'-deoxycytidine + H2O + H(+) = 2'-deoxyuridine + NH4(+)</text>
        <dbReference type="Rhea" id="RHEA:13433"/>
        <dbReference type="ChEBI" id="CHEBI:15377"/>
        <dbReference type="ChEBI" id="CHEBI:15378"/>
        <dbReference type="ChEBI" id="CHEBI:15698"/>
        <dbReference type="ChEBI" id="CHEBI:16450"/>
        <dbReference type="ChEBI" id="CHEBI:28938"/>
        <dbReference type="EC" id="3.5.4.5"/>
    </reaction>
</comment>
<comment type="cofactor">
    <cofactor evidence="1 14 15">
        <name>Zn(2+)</name>
        <dbReference type="ChEBI" id="CHEBI:29105"/>
    </cofactor>
</comment>
<dbReference type="RefSeq" id="WP_130612189.1">
    <property type="nucleotide sequence ID" value="NZ_SGIU01000001.1"/>
</dbReference>
<evidence type="ECO:0000256" key="5">
    <source>
        <dbReference type="ARBA" id="ARBA00018266"/>
    </source>
</evidence>
<protein>
    <recommendedName>
        <fullName evidence="5 15">Cytidine deaminase</fullName>
        <ecNumber evidence="4 15">3.5.4.5</ecNumber>
    </recommendedName>
    <alternativeName>
        <fullName evidence="9 15">Cytidine aminohydrolase</fullName>
    </alternativeName>
</protein>
<keyword evidence="18" id="KW-1185">Reference proteome</keyword>
<evidence type="ECO:0000256" key="8">
    <source>
        <dbReference type="ARBA" id="ARBA00022833"/>
    </source>
</evidence>
<comment type="function">
    <text evidence="2 15">This enzyme scavenges exogenous and endogenous cytidine and 2'-deoxycytidine for UMP synthesis.</text>
</comment>
<dbReference type="EC" id="3.5.4.5" evidence="4 15"/>
<evidence type="ECO:0000256" key="2">
    <source>
        <dbReference type="ARBA" id="ARBA00003949"/>
    </source>
</evidence>
<dbReference type="InterPro" id="IPR050202">
    <property type="entry name" value="Cyt/Deoxycyt_deaminase"/>
</dbReference>
<feature type="binding site" evidence="14">
    <location>
        <position position="73"/>
    </location>
    <ligand>
        <name>Zn(2+)</name>
        <dbReference type="ChEBI" id="CHEBI:29105"/>
        <note>catalytic</note>
    </ligand>
</feature>
<keyword evidence="6 14" id="KW-0479">Metal-binding</keyword>
<dbReference type="GO" id="GO:0008270">
    <property type="term" value="F:zinc ion binding"/>
    <property type="evidence" value="ECO:0007669"/>
    <property type="project" value="UniProtKB-UniRule"/>
</dbReference>
<evidence type="ECO:0000256" key="4">
    <source>
        <dbReference type="ARBA" id="ARBA00012783"/>
    </source>
</evidence>
<reference evidence="17 18" key="1">
    <citation type="submission" date="2019-02" db="EMBL/GenBank/DDBJ databases">
        <title>Draft genome sequence of Muricauda sp. 176CP4-71.</title>
        <authorList>
            <person name="Park J.-S."/>
        </authorList>
    </citation>
    <scope>NUCLEOTIDE SEQUENCE [LARGE SCALE GENOMIC DNA]</scope>
    <source>
        <strain evidence="17 18">176CP4-71</strain>
    </source>
</reference>
<dbReference type="InterPro" id="IPR006262">
    <property type="entry name" value="Cyt_deam_tetra"/>
</dbReference>
<proteinExistence type="inferred from homology"/>
<dbReference type="Proteomes" id="UP000291981">
    <property type="component" value="Unassembled WGS sequence"/>
</dbReference>
<organism evidence="17 18">
    <name type="scientific">Flagellimonas allohymeniacidonis</name>
    <dbReference type="NCBI Taxonomy" id="2517819"/>
    <lineage>
        <taxon>Bacteria</taxon>
        <taxon>Pseudomonadati</taxon>
        <taxon>Bacteroidota</taxon>
        <taxon>Flavobacteriia</taxon>
        <taxon>Flavobacteriales</taxon>
        <taxon>Flavobacteriaceae</taxon>
        <taxon>Flagellimonas</taxon>
    </lineage>
</organism>
<dbReference type="GO" id="GO:0072527">
    <property type="term" value="P:pyrimidine-containing compound metabolic process"/>
    <property type="evidence" value="ECO:0007669"/>
    <property type="project" value="UniProtKB-ARBA"/>
</dbReference>
<feature type="binding site" evidence="14">
    <location>
        <position position="115"/>
    </location>
    <ligand>
        <name>Zn(2+)</name>
        <dbReference type="ChEBI" id="CHEBI:29105"/>
        <note>catalytic</note>
    </ligand>
</feature>
<dbReference type="GO" id="GO:0055086">
    <property type="term" value="P:nucleobase-containing small molecule metabolic process"/>
    <property type="evidence" value="ECO:0007669"/>
    <property type="project" value="UniProtKB-ARBA"/>
</dbReference>
<evidence type="ECO:0000259" key="16">
    <source>
        <dbReference type="PROSITE" id="PS51747"/>
    </source>
</evidence>
<keyword evidence="7 15" id="KW-0378">Hydrolase</keyword>
<evidence type="ECO:0000256" key="13">
    <source>
        <dbReference type="PIRSR" id="PIRSR606262-2"/>
    </source>
</evidence>
<keyword evidence="8 14" id="KW-0862">Zinc</keyword>
<evidence type="ECO:0000256" key="12">
    <source>
        <dbReference type="PIRSR" id="PIRSR606262-1"/>
    </source>
</evidence>
<evidence type="ECO:0000313" key="18">
    <source>
        <dbReference type="Proteomes" id="UP000291981"/>
    </source>
</evidence>
<dbReference type="OrthoDB" id="9795347at2"/>
<dbReference type="InterPro" id="IPR016193">
    <property type="entry name" value="Cytidine_deaminase-like"/>
</dbReference>